<keyword evidence="3" id="KW-1185">Reference proteome</keyword>
<sequence length="565" mass="64782">MQRILAVAVIFFVAFIFVIYNYYYAVNFPYQDDFLLIQFIETISQGGLGVAGVLKEMFRTFNDHKAAVPRFISLMEYYATGRLNFRFYIVLVSVNLIYIFYFLYLEFKKSRLPLIYFLPAPFLFLQPLYHEISNWALTGMQHSYLTAFTVTAIILVSRRSNPAFYGAMFCCFLATFTHGNGILSFPAIIFYFLCLKDFKRAILTTVFMITCFLIYIIGYESGQAGKLPNDVISFLSSLFGFIGSSMSLWSQPVLWSAVWGIVMVAFMVFIVFKIARTYFNEPVTVKPGTVELLALFAFIFITSTVIAIFRSWAGSTIASRFQIYASLATVIFYLMLIDYAAFFRKKSVLTVVIGLSIFYCAYSYYKFTGMVAGQKTTYLADVYNWKTNRNMFSVEKSITRNADFYLTPGYEKGFFHLPDPVVEKPQLDSMFAAARRSEVDYQIYMEKWDMERLSREKVEILTHYFISSTELPARKGLLGDRFLVLKDRQNGQLHLANANPKVEAREKIVANGTYYKPGFHSFFRKDDLAAGAYDLGILDVSDEGEKAFFLLDKSLLVTTAGLTLQ</sequence>
<feature type="transmembrane region" description="Helical" evidence="1">
    <location>
        <begin position="163"/>
        <end position="192"/>
    </location>
</feature>
<protein>
    <recommendedName>
        <fullName evidence="4">EpsG family protein</fullName>
    </recommendedName>
</protein>
<keyword evidence="1" id="KW-1133">Transmembrane helix</keyword>
<organism evidence="2 3">
    <name type="scientific">Dyadobacter linearis</name>
    <dbReference type="NCBI Taxonomy" id="2823330"/>
    <lineage>
        <taxon>Bacteria</taxon>
        <taxon>Pseudomonadati</taxon>
        <taxon>Bacteroidota</taxon>
        <taxon>Cytophagia</taxon>
        <taxon>Cytophagales</taxon>
        <taxon>Spirosomataceae</taxon>
        <taxon>Dyadobacter</taxon>
    </lineage>
</organism>
<feature type="transmembrane region" description="Helical" evidence="1">
    <location>
        <begin position="254"/>
        <end position="272"/>
    </location>
</feature>
<feature type="transmembrane region" description="Helical" evidence="1">
    <location>
        <begin position="321"/>
        <end position="341"/>
    </location>
</feature>
<accession>A0ABM8UQ75</accession>
<evidence type="ECO:0000313" key="3">
    <source>
        <dbReference type="Proteomes" id="UP000679725"/>
    </source>
</evidence>
<evidence type="ECO:0000256" key="1">
    <source>
        <dbReference type="SAM" id="Phobius"/>
    </source>
</evidence>
<feature type="transmembrane region" description="Helical" evidence="1">
    <location>
        <begin position="85"/>
        <end position="105"/>
    </location>
</feature>
<feature type="transmembrane region" description="Helical" evidence="1">
    <location>
        <begin position="231"/>
        <end position="248"/>
    </location>
</feature>
<dbReference type="Proteomes" id="UP000679725">
    <property type="component" value="Unassembled WGS sequence"/>
</dbReference>
<keyword evidence="1" id="KW-0812">Transmembrane</keyword>
<evidence type="ECO:0008006" key="4">
    <source>
        <dbReference type="Google" id="ProtNLM"/>
    </source>
</evidence>
<feature type="transmembrane region" description="Helical" evidence="1">
    <location>
        <begin position="112"/>
        <end position="129"/>
    </location>
</feature>
<feature type="transmembrane region" description="Helical" evidence="1">
    <location>
        <begin position="198"/>
        <end position="219"/>
    </location>
</feature>
<proteinExistence type="predicted"/>
<dbReference type="RefSeq" id="WP_215233649.1">
    <property type="nucleotide sequence ID" value="NZ_CAJRAU010000003.1"/>
</dbReference>
<evidence type="ECO:0000313" key="2">
    <source>
        <dbReference type="EMBL" id="CAG5069540.1"/>
    </source>
</evidence>
<feature type="transmembrane region" description="Helical" evidence="1">
    <location>
        <begin position="135"/>
        <end position="156"/>
    </location>
</feature>
<gene>
    <name evidence="2" type="ORF">DYBT9623_02276</name>
</gene>
<feature type="transmembrane region" description="Helical" evidence="1">
    <location>
        <begin position="348"/>
        <end position="365"/>
    </location>
</feature>
<comment type="caution">
    <text evidence="2">The sequence shown here is derived from an EMBL/GenBank/DDBJ whole genome shotgun (WGS) entry which is preliminary data.</text>
</comment>
<feature type="transmembrane region" description="Helical" evidence="1">
    <location>
        <begin position="5"/>
        <end position="25"/>
    </location>
</feature>
<feature type="transmembrane region" description="Helical" evidence="1">
    <location>
        <begin position="292"/>
        <end position="309"/>
    </location>
</feature>
<dbReference type="EMBL" id="CAJRAU010000003">
    <property type="protein sequence ID" value="CAG5069540.1"/>
    <property type="molecule type" value="Genomic_DNA"/>
</dbReference>
<keyword evidence="1" id="KW-0472">Membrane</keyword>
<reference evidence="2 3" key="1">
    <citation type="submission" date="2021-04" db="EMBL/GenBank/DDBJ databases">
        <authorList>
            <person name="Rodrigo-Torres L."/>
            <person name="Arahal R. D."/>
            <person name="Lucena T."/>
        </authorList>
    </citation>
    <scope>NUCLEOTIDE SEQUENCE [LARGE SCALE GENOMIC DNA]</scope>
    <source>
        <strain evidence="2 3">CECT 9623</strain>
    </source>
</reference>
<name>A0ABM8UQ75_9BACT</name>